<dbReference type="SUPFAM" id="SSF53901">
    <property type="entry name" value="Thiolase-like"/>
    <property type="match status" value="1"/>
</dbReference>
<feature type="compositionally biased region" description="Basic and acidic residues" evidence="4">
    <location>
        <begin position="717"/>
        <end position="727"/>
    </location>
</feature>
<feature type="compositionally biased region" description="Basic residues" evidence="4">
    <location>
        <begin position="728"/>
        <end position="738"/>
    </location>
</feature>
<dbReference type="CDD" id="cd06558">
    <property type="entry name" value="crotonase-like"/>
    <property type="match status" value="1"/>
</dbReference>
<dbReference type="InterPro" id="IPR036736">
    <property type="entry name" value="ACP-like_sf"/>
</dbReference>
<dbReference type="InterPro" id="IPR020806">
    <property type="entry name" value="PKS_PP-bd"/>
</dbReference>
<feature type="compositionally biased region" description="Basic residues" evidence="4">
    <location>
        <begin position="669"/>
        <end position="696"/>
    </location>
</feature>
<evidence type="ECO:0000256" key="3">
    <source>
        <dbReference type="ARBA" id="ARBA00022679"/>
    </source>
</evidence>
<feature type="region of interest" description="Disordered" evidence="4">
    <location>
        <begin position="664"/>
        <end position="758"/>
    </location>
</feature>
<dbReference type="Proteomes" id="UP001363151">
    <property type="component" value="Unassembled WGS sequence"/>
</dbReference>
<dbReference type="SUPFAM" id="SSF52096">
    <property type="entry name" value="ClpP/crotonase"/>
    <property type="match status" value="1"/>
</dbReference>
<dbReference type="PROSITE" id="PS50075">
    <property type="entry name" value="CARRIER"/>
    <property type="match status" value="1"/>
</dbReference>
<dbReference type="SMART" id="SM00825">
    <property type="entry name" value="PKS_KS"/>
    <property type="match status" value="1"/>
</dbReference>
<dbReference type="Gene3D" id="3.90.226.10">
    <property type="entry name" value="2-enoyl-CoA Hydratase, Chain A, domain 1"/>
    <property type="match status" value="1"/>
</dbReference>
<dbReference type="InterPro" id="IPR029045">
    <property type="entry name" value="ClpP/crotonase-like_dom_sf"/>
</dbReference>
<evidence type="ECO:0000256" key="1">
    <source>
        <dbReference type="ARBA" id="ARBA00022450"/>
    </source>
</evidence>
<evidence type="ECO:0000259" key="5">
    <source>
        <dbReference type="PROSITE" id="PS50075"/>
    </source>
</evidence>
<keyword evidence="7" id="KW-1185">Reference proteome</keyword>
<accession>A0ABR1G7W2</accession>
<comment type="caution">
    <text evidence="6">The sequence shown here is derived from an EMBL/GenBank/DDBJ whole genome shotgun (WGS) entry which is preliminary data.</text>
</comment>
<dbReference type="InterPro" id="IPR009081">
    <property type="entry name" value="PP-bd_ACP"/>
</dbReference>
<dbReference type="SUPFAM" id="SSF47336">
    <property type="entry name" value="ACP-like"/>
    <property type="match status" value="1"/>
</dbReference>
<dbReference type="Pfam" id="PF00109">
    <property type="entry name" value="ketoacyl-synt"/>
    <property type="match status" value="1"/>
</dbReference>
<dbReference type="EMBL" id="JBBJCI010000081">
    <property type="protein sequence ID" value="KAK7249189.1"/>
    <property type="molecule type" value="Genomic_DNA"/>
</dbReference>
<sequence length="883" mass="91652">MEPALAAALDRVGERGSCSGCVVTGRGHAYHVAEHRNQIDFEPASRRFAFTRDYLVAYFAAFVAFPKPLVAALNGSAYGGAATSTSHGDAVVAVDAAELSFPFRRWRVVPGCATAHLARLAGQGCGLLREAARAGARRLARFAETAPLFRYDAAAAPAYVAEARRWRLAPAAGGRDAAAAAVAAVVGGGAPRAATRALEASPSAPAVAVDGATWVFPRRLSTAAALRSALASGFAFASEAPVSRYAAGRGARYGAFLGGAVALEARAWAMTPVEASRYGAFAFDGEARLETSRFGASPAEARALDPQSGLVLHAAAEAAGDARDLGVFVGAGAWIRGASLPGRARRRAANSVYGATATALSLLSGRVSYALDLAGPCVSLDTACSSFLFALALARAPPGRSRRVGVGARAHRGRAVDLIRKNRRRRWRETATPSYVGLRTKRGENGVLQSPPPPPKAATSIPSAIGAIVPAPALVRAVALKDRATMFQTCAWATLCCPLVKPQPGPLRVVARGNIVSVAARGGRPLVAVATADPPGAAAAFRRCLAALTGNPLTARPDRPPPPATLRRVASWEAAALAPSSAKDDAADFILSRLKARGDIVVTKDARILDAVLAKIETMYGALAFSALRATFVARIAAKLRDALEQRYEVELAPNLLELYPTPGAIGGARRRRAPRRRARRGNVAARRRRRAVARVHRGDARPARRAAARAAAGGRRAGDDRPAADQRRRRSARRRAAAPRSPPDRRRGLAFAERPARAAPRRVARAALGAVAARPRRRGAEGGPRSAVATVERAVFDVVGAAVARDAPLLASGLDSLGVSELAGALSAAFGIALEPTFLFDHPTIAAAASGVVAALRAADAAAGADAAVDGWNVTDAAVLAL</sequence>
<organism evidence="6 7">
    <name type="scientific">Aureococcus anophagefferens</name>
    <name type="common">Harmful bloom alga</name>
    <dbReference type="NCBI Taxonomy" id="44056"/>
    <lineage>
        <taxon>Eukaryota</taxon>
        <taxon>Sar</taxon>
        <taxon>Stramenopiles</taxon>
        <taxon>Ochrophyta</taxon>
        <taxon>Pelagophyceae</taxon>
        <taxon>Pelagomonadales</taxon>
        <taxon>Pelagomonadaceae</taxon>
        <taxon>Aureococcus</taxon>
    </lineage>
</organism>
<dbReference type="InterPro" id="IPR016039">
    <property type="entry name" value="Thiolase-like"/>
</dbReference>
<protein>
    <recommendedName>
        <fullName evidence="5">Carrier domain-containing protein</fullName>
    </recommendedName>
</protein>
<dbReference type="PANTHER" id="PTHR43775:SF37">
    <property type="entry name" value="SI:DKEY-61P9.11"/>
    <property type="match status" value="1"/>
</dbReference>
<reference evidence="6 7" key="1">
    <citation type="submission" date="2024-03" db="EMBL/GenBank/DDBJ databases">
        <title>Aureococcus anophagefferens CCMP1851 and Kratosvirus quantuckense: Draft genome of a second virus-susceptible host strain in the model system.</title>
        <authorList>
            <person name="Chase E."/>
            <person name="Truchon A.R."/>
            <person name="Schepens W."/>
            <person name="Wilhelm S.W."/>
        </authorList>
    </citation>
    <scope>NUCLEOTIDE SEQUENCE [LARGE SCALE GENOMIC DNA]</scope>
    <source>
        <strain evidence="6 7">CCMP1851</strain>
    </source>
</reference>
<evidence type="ECO:0000313" key="7">
    <source>
        <dbReference type="Proteomes" id="UP001363151"/>
    </source>
</evidence>
<name>A0ABR1G7W2_AURAN</name>
<keyword evidence="3" id="KW-0808">Transferase</keyword>
<evidence type="ECO:0000256" key="2">
    <source>
        <dbReference type="ARBA" id="ARBA00022553"/>
    </source>
</evidence>
<dbReference type="Pfam" id="PF00550">
    <property type="entry name" value="PP-binding"/>
    <property type="match status" value="1"/>
</dbReference>
<evidence type="ECO:0000256" key="4">
    <source>
        <dbReference type="SAM" id="MobiDB-lite"/>
    </source>
</evidence>
<gene>
    <name evidence="6" type="ORF">SO694_00046034</name>
</gene>
<dbReference type="InterPro" id="IPR050091">
    <property type="entry name" value="PKS_NRPS_Biosynth_Enz"/>
</dbReference>
<keyword evidence="1" id="KW-0596">Phosphopantetheine</keyword>
<keyword evidence="2" id="KW-0597">Phosphoprotein</keyword>
<dbReference type="Gene3D" id="1.10.1200.10">
    <property type="entry name" value="ACP-like"/>
    <property type="match status" value="1"/>
</dbReference>
<proteinExistence type="predicted"/>
<dbReference type="SMART" id="SM00823">
    <property type="entry name" value="PKS_PP"/>
    <property type="match status" value="1"/>
</dbReference>
<dbReference type="Gene3D" id="3.40.47.10">
    <property type="match status" value="1"/>
</dbReference>
<dbReference type="InterPro" id="IPR020841">
    <property type="entry name" value="PKS_Beta-ketoAc_synthase_dom"/>
</dbReference>
<feature type="domain" description="Carrier" evidence="5">
    <location>
        <begin position="779"/>
        <end position="857"/>
    </location>
</feature>
<evidence type="ECO:0000313" key="6">
    <source>
        <dbReference type="EMBL" id="KAK7249189.1"/>
    </source>
</evidence>
<dbReference type="InterPro" id="IPR014030">
    <property type="entry name" value="Ketoacyl_synth_N"/>
</dbReference>
<dbReference type="PANTHER" id="PTHR43775">
    <property type="entry name" value="FATTY ACID SYNTHASE"/>
    <property type="match status" value="1"/>
</dbReference>